<sequence length="317" mass="35509">MKMKKNISHKASHNKWTGFMHTLLSLLCMIVATTATGGCEEDNPKPEIELPKDMTLPEHMTLNARDSLMMAKIYDVIGPWYLFGWDLHDPRTWIGMEVAFDFDANELRIVAINVPDGDFRGIMPKEIGYLDELRKIVIKGGTLHGPIPESIGRLKKLETLKLGDNELNGEIPSSIGKLANLKNLEIVNCHVSGPIPETIGDLKNLEMLRIQGTDISGEVPKSMGKLRFCRIDLSYNKLSGTCLLEIASNRNGANLAYNNIEDLPLEVWSDDNPMRVPYLVGNRISTKIPKWVTTPKKWAQDSCMIGSQQEGYGYVLE</sequence>
<evidence type="ECO:0000313" key="4">
    <source>
        <dbReference type="EMBL" id="MBM6661306.1"/>
    </source>
</evidence>
<keyword evidence="2" id="KW-0677">Repeat</keyword>
<feature type="domain" description="Disease resistance R13L4/SHOC-2-like LRR" evidence="3">
    <location>
        <begin position="124"/>
        <end position="229"/>
    </location>
</feature>
<dbReference type="Gene3D" id="3.80.10.10">
    <property type="entry name" value="Ribonuclease Inhibitor"/>
    <property type="match status" value="1"/>
</dbReference>
<keyword evidence="1" id="KW-0433">Leucine-rich repeat</keyword>
<reference evidence="4 5" key="1">
    <citation type="journal article" date="2021" name="Sci. Rep.">
        <title>The distribution of antibiotic resistance genes in chicken gut microbiota commensals.</title>
        <authorList>
            <person name="Juricova H."/>
            <person name="Matiasovicova J."/>
            <person name="Kubasova T."/>
            <person name="Cejkova D."/>
            <person name="Rychlik I."/>
        </authorList>
    </citation>
    <scope>NUCLEOTIDE SEQUENCE [LARGE SCALE GENOMIC DNA]</scope>
    <source>
        <strain evidence="4 5">An819</strain>
    </source>
</reference>
<gene>
    <name evidence="4" type="ORF">H6B30_05975</name>
</gene>
<organism evidence="4 5">
    <name type="scientific">Marseilla massiliensis</name>
    <dbReference type="NCBI Taxonomy" id="1841864"/>
    <lineage>
        <taxon>Bacteria</taxon>
        <taxon>Pseudomonadati</taxon>
        <taxon>Bacteroidota</taxon>
        <taxon>Bacteroidia</taxon>
        <taxon>Bacteroidales</taxon>
        <taxon>Prevotellaceae</taxon>
        <taxon>Marseilla</taxon>
    </lineage>
</organism>
<dbReference type="InterPro" id="IPR032675">
    <property type="entry name" value="LRR_dom_sf"/>
</dbReference>
<accession>A0A938WK33</accession>
<keyword evidence="5" id="KW-1185">Reference proteome</keyword>
<dbReference type="SUPFAM" id="SSF52058">
    <property type="entry name" value="L domain-like"/>
    <property type="match status" value="1"/>
</dbReference>
<dbReference type="Proteomes" id="UP000764045">
    <property type="component" value="Unassembled WGS sequence"/>
</dbReference>
<evidence type="ECO:0000256" key="2">
    <source>
        <dbReference type="ARBA" id="ARBA00022737"/>
    </source>
</evidence>
<dbReference type="PANTHER" id="PTHR48065:SF11">
    <property type="entry name" value="OS11G0213300 PROTEIN"/>
    <property type="match status" value="1"/>
</dbReference>
<dbReference type="InterPro" id="IPR055414">
    <property type="entry name" value="LRR_R13L4/SHOC2-like"/>
</dbReference>
<protein>
    <recommendedName>
        <fullName evidence="3">Disease resistance R13L4/SHOC-2-like LRR domain-containing protein</fullName>
    </recommendedName>
</protein>
<dbReference type="AlphaFoldDB" id="A0A938WK33"/>
<dbReference type="Pfam" id="PF23598">
    <property type="entry name" value="LRR_14"/>
    <property type="match status" value="1"/>
</dbReference>
<evidence type="ECO:0000313" key="5">
    <source>
        <dbReference type="Proteomes" id="UP000764045"/>
    </source>
</evidence>
<evidence type="ECO:0000259" key="3">
    <source>
        <dbReference type="Pfam" id="PF23598"/>
    </source>
</evidence>
<comment type="caution">
    <text evidence="4">The sequence shown here is derived from an EMBL/GenBank/DDBJ whole genome shotgun (WGS) entry which is preliminary data.</text>
</comment>
<evidence type="ECO:0000256" key="1">
    <source>
        <dbReference type="ARBA" id="ARBA00022614"/>
    </source>
</evidence>
<dbReference type="PANTHER" id="PTHR48065">
    <property type="entry name" value="OS10G0469600 PROTEIN"/>
    <property type="match status" value="1"/>
</dbReference>
<proteinExistence type="predicted"/>
<name>A0A938WK33_9BACT</name>
<dbReference type="EMBL" id="JACJJL010000008">
    <property type="protein sequence ID" value="MBM6661306.1"/>
    <property type="molecule type" value="Genomic_DNA"/>
</dbReference>
<dbReference type="FunFam" id="3.80.10.10:FF:000041">
    <property type="entry name" value="LRR receptor-like serine/threonine-protein kinase ERECTA"/>
    <property type="match status" value="1"/>
</dbReference>